<keyword evidence="8" id="KW-1185">Reference proteome</keyword>
<keyword evidence="2 4" id="KW-0808">Transferase</keyword>
<dbReference type="CDD" id="cd02440">
    <property type="entry name" value="AdoMet_MTases"/>
    <property type="match status" value="1"/>
</dbReference>
<dbReference type="NCBIfam" id="TIGR00479">
    <property type="entry name" value="rumA"/>
    <property type="match status" value="1"/>
</dbReference>
<dbReference type="PANTHER" id="PTHR11061:SF30">
    <property type="entry name" value="TRNA (URACIL(54)-C(5))-METHYLTRANSFERASE"/>
    <property type="match status" value="1"/>
</dbReference>
<feature type="region of interest" description="Disordered" evidence="5">
    <location>
        <begin position="49"/>
        <end position="69"/>
    </location>
</feature>
<dbReference type="PROSITE" id="PS51687">
    <property type="entry name" value="SAM_MT_RNA_M5U"/>
    <property type="match status" value="1"/>
</dbReference>
<protein>
    <recommendedName>
        <fullName evidence="6">TRAM domain-containing protein</fullName>
    </recommendedName>
</protein>
<sequence>MLGAIQGAALPTRSVPRLFSRASLFSTVSSTQALPSLTQEALFLDDEGFAKDNDNSQPQKQQPGGKPFTFPKKGQQLEMFCESLAFKGKGVCKIVDSGFVVLCDRALPGERLIAQITRKKGSYAEAMKIKTISPHDDAVIAPCEHANDCGGCKMQNLSYSAQLRIKEKQVFEVISRLGRFGSASGTIMKGIVGCQSPFGYRNKMEFSFGVKKWIPKSELEELSQMELCQDEFALGLHAPGRFDKILSINKCLLQQDAANKVLALVQHFCELHADELPPYNTFTNTGFLKHLVIRSGREPETGALQLMVNFVTSCYDPTLLQPLVEQVARVPEVVSVVNNTNSRVGNTSLGEEEFVLYGKSTITECINGLVFEISANSFFQTNPRQAEVLYSLVEDAATLKGDGSEIVLDLFCGTGTIGLSLAGRVKHVYGYEVVPEAIADAQRNALRNGITNATFVQGDLNKIRDNFADQFPKPDIVIVDPNRPGLHLNLIRSLLKLRPERIVYVSCNPATCARDLDLLTHGLPETEIKGTYKLLSVQPVDMFPHTPHIECVCSLELIEV</sequence>
<evidence type="ECO:0000313" key="7">
    <source>
        <dbReference type="EMBL" id="KAH7440102.1"/>
    </source>
</evidence>
<dbReference type="EMBL" id="CM035409">
    <property type="protein sequence ID" value="KAH7440102.1"/>
    <property type="molecule type" value="Genomic_DNA"/>
</dbReference>
<evidence type="ECO:0000256" key="1">
    <source>
        <dbReference type="ARBA" id="ARBA00022603"/>
    </source>
</evidence>
<dbReference type="InterPro" id="IPR030391">
    <property type="entry name" value="MeTrfase_TrmA_CS"/>
</dbReference>
<dbReference type="Pfam" id="PF05958">
    <property type="entry name" value="tRNA_U5-meth_tr"/>
    <property type="match status" value="1"/>
</dbReference>
<dbReference type="GO" id="GO:0006396">
    <property type="term" value="P:RNA processing"/>
    <property type="evidence" value="ECO:0007669"/>
    <property type="project" value="InterPro"/>
</dbReference>
<feature type="binding site" evidence="4">
    <location>
        <position position="380"/>
    </location>
    <ligand>
        <name>S-adenosyl-L-methionine</name>
        <dbReference type="ChEBI" id="CHEBI:59789"/>
    </ligand>
</feature>
<dbReference type="FunFam" id="2.40.50.1070:FF:000003">
    <property type="entry name" value="23S rRNA (Uracil-5-)-methyltransferase RumA"/>
    <property type="match status" value="1"/>
</dbReference>
<evidence type="ECO:0000256" key="3">
    <source>
        <dbReference type="ARBA" id="ARBA00022691"/>
    </source>
</evidence>
<organism evidence="7 8">
    <name type="scientific">Ceratopteris richardii</name>
    <name type="common">Triangle waterfern</name>
    <dbReference type="NCBI Taxonomy" id="49495"/>
    <lineage>
        <taxon>Eukaryota</taxon>
        <taxon>Viridiplantae</taxon>
        <taxon>Streptophyta</taxon>
        <taxon>Embryophyta</taxon>
        <taxon>Tracheophyta</taxon>
        <taxon>Polypodiopsida</taxon>
        <taxon>Polypodiidae</taxon>
        <taxon>Polypodiales</taxon>
        <taxon>Pteridineae</taxon>
        <taxon>Pteridaceae</taxon>
        <taxon>Parkerioideae</taxon>
        <taxon>Ceratopteris</taxon>
    </lineage>
</organism>
<dbReference type="SUPFAM" id="SSF50249">
    <property type="entry name" value="Nucleic acid-binding proteins"/>
    <property type="match status" value="1"/>
</dbReference>
<evidence type="ECO:0000256" key="5">
    <source>
        <dbReference type="SAM" id="MobiDB-lite"/>
    </source>
</evidence>
<dbReference type="PROSITE" id="PS01231">
    <property type="entry name" value="TRMA_2"/>
    <property type="match status" value="1"/>
</dbReference>
<evidence type="ECO:0000259" key="6">
    <source>
        <dbReference type="PROSITE" id="PS50926"/>
    </source>
</evidence>
<proteinExistence type="inferred from homology"/>
<keyword evidence="1 4" id="KW-0489">Methyltransferase</keyword>
<name>A0A8T2UXY8_CERRI</name>
<dbReference type="FunFam" id="2.40.50.140:FF:000231">
    <property type="entry name" value="RNA methyltransferase family protein"/>
    <property type="match status" value="1"/>
</dbReference>
<dbReference type="GO" id="GO:0008757">
    <property type="term" value="F:S-adenosylmethionine-dependent methyltransferase activity"/>
    <property type="evidence" value="ECO:0007669"/>
    <property type="project" value="UniProtKB-ARBA"/>
</dbReference>
<dbReference type="InterPro" id="IPR002792">
    <property type="entry name" value="TRAM_dom"/>
</dbReference>
<feature type="binding site" evidence="4">
    <location>
        <position position="432"/>
    </location>
    <ligand>
        <name>S-adenosyl-L-methionine</name>
        <dbReference type="ChEBI" id="CHEBI:59789"/>
    </ligand>
</feature>
<dbReference type="InterPro" id="IPR010280">
    <property type="entry name" value="U5_MeTrfase_fam"/>
</dbReference>
<dbReference type="InterPro" id="IPR012340">
    <property type="entry name" value="NA-bd_OB-fold"/>
</dbReference>
<dbReference type="EMBL" id="CM035409">
    <property type="protein sequence ID" value="KAH7440104.1"/>
    <property type="molecule type" value="Genomic_DNA"/>
</dbReference>
<dbReference type="PROSITE" id="PS50926">
    <property type="entry name" value="TRAM"/>
    <property type="match status" value="1"/>
</dbReference>
<evidence type="ECO:0000256" key="4">
    <source>
        <dbReference type="PROSITE-ProRule" id="PRU01024"/>
    </source>
</evidence>
<feature type="active site" description="Nucleophile" evidence="4">
    <location>
        <position position="507"/>
    </location>
</feature>
<feature type="binding site" evidence="4">
    <location>
        <position position="411"/>
    </location>
    <ligand>
        <name>S-adenosyl-L-methionine</name>
        <dbReference type="ChEBI" id="CHEBI:59789"/>
    </ligand>
</feature>
<keyword evidence="3 4" id="KW-0949">S-adenosyl-L-methionine</keyword>
<evidence type="ECO:0000256" key="2">
    <source>
        <dbReference type="ARBA" id="ARBA00022679"/>
    </source>
</evidence>
<dbReference type="FunFam" id="3.40.50.150:FF:000009">
    <property type="entry name" value="23S rRNA (Uracil(1939)-C(5))-methyltransferase RlmD"/>
    <property type="match status" value="1"/>
</dbReference>
<dbReference type="OrthoDB" id="10250660at2759"/>
<dbReference type="GO" id="GO:0001510">
    <property type="term" value="P:RNA methylation"/>
    <property type="evidence" value="ECO:0007669"/>
    <property type="project" value="UniProtKB-ARBA"/>
</dbReference>
<dbReference type="GO" id="GO:0008173">
    <property type="term" value="F:RNA methyltransferase activity"/>
    <property type="evidence" value="ECO:0007669"/>
    <property type="project" value="InterPro"/>
</dbReference>
<dbReference type="AlphaFoldDB" id="A0A8T2UXY8"/>
<comment type="caution">
    <text evidence="7">The sequence shown here is derived from an EMBL/GenBank/DDBJ whole genome shotgun (WGS) entry which is preliminary data.</text>
</comment>
<reference evidence="7" key="1">
    <citation type="submission" date="2021-08" db="EMBL/GenBank/DDBJ databases">
        <title>WGS assembly of Ceratopteris richardii.</title>
        <authorList>
            <person name="Marchant D.B."/>
            <person name="Chen G."/>
            <person name="Jenkins J."/>
            <person name="Shu S."/>
            <person name="Leebens-Mack J."/>
            <person name="Grimwood J."/>
            <person name="Schmutz J."/>
            <person name="Soltis P."/>
            <person name="Soltis D."/>
            <person name="Chen Z.-H."/>
        </authorList>
    </citation>
    <scope>NUCLEOTIDE SEQUENCE</scope>
    <source>
        <strain evidence="7">Whitten #5841</strain>
        <tissue evidence="7">Leaf</tissue>
    </source>
</reference>
<dbReference type="InterPro" id="IPR029063">
    <property type="entry name" value="SAM-dependent_MTases_sf"/>
</dbReference>
<dbReference type="PANTHER" id="PTHR11061">
    <property type="entry name" value="RNA M5U METHYLTRANSFERASE"/>
    <property type="match status" value="1"/>
</dbReference>
<feature type="compositionally biased region" description="Low complexity" evidence="5">
    <location>
        <begin position="57"/>
        <end position="67"/>
    </location>
</feature>
<dbReference type="Proteomes" id="UP000825935">
    <property type="component" value="Chromosome 4"/>
</dbReference>
<accession>A0A8T2UXY8</accession>
<dbReference type="Gene3D" id="2.40.50.140">
    <property type="entry name" value="Nucleic acid-binding proteins"/>
    <property type="match status" value="1"/>
</dbReference>
<dbReference type="SUPFAM" id="SSF53335">
    <property type="entry name" value="S-adenosyl-L-methionine-dependent methyltransferases"/>
    <property type="match status" value="1"/>
</dbReference>
<feature type="binding site" evidence="4">
    <location>
        <position position="480"/>
    </location>
    <ligand>
        <name>S-adenosyl-L-methionine</name>
        <dbReference type="ChEBI" id="CHEBI:59789"/>
    </ligand>
</feature>
<dbReference type="Gene3D" id="3.40.50.150">
    <property type="entry name" value="Vaccinia Virus protein VP39"/>
    <property type="match status" value="1"/>
</dbReference>
<gene>
    <name evidence="7" type="ORF">KP509_04G091400</name>
</gene>
<feature type="domain" description="TRAM" evidence="6">
    <location>
        <begin position="70"/>
        <end position="130"/>
    </location>
</feature>
<evidence type="ECO:0000313" key="8">
    <source>
        <dbReference type="Proteomes" id="UP000825935"/>
    </source>
</evidence>
<dbReference type="Gene3D" id="2.40.50.1070">
    <property type="match status" value="1"/>
</dbReference>
<dbReference type="OMA" id="GGCKWQH"/>
<comment type="similarity">
    <text evidence="4">Belongs to the class I-like SAM-binding methyltransferase superfamily. RNA M5U methyltransferase family.</text>
</comment>